<feature type="compositionally biased region" description="Basic and acidic residues" evidence="2">
    <location>
        <begin position="41"/>
        <end position="50"/>
    </location>
</feature>
<feature type="domain" description="Metaxin glutathione S-transferase" evidence="3">
    <location>
        <begin position="238"/>
        <end position="302"/>
    </location>
</feature>
<dbReference type="CDD" id="cd03193">
    <property type="entry name" value="GST_C_Metaxin"/>
    <property type="match status" value="1"/>
</dbReference>
<dbReference type="SUPFAM" id="SSF52833">
    <property type="entry name" value="Thioredoxin-like"/>
    <property type="match status" value="1"/>
</dbReference>
<dbReference type="CDD" id="cd03080">
    <property type="entry name" value="GST_N_Metaxin_like"/>
    <property type="match status" value="1"/>
</dbReference>
<feature type="compositionally biased region" description="Basic and acidic residues" evidence="2">
    <location>
        <begin position="328"/>
        <end position="382"/>
    </location>
</feature>
<dbReference type="SUPFAM" id="SSF47616">
    <property type="entry name" value="GST C-terminal domain-like"/>
    <property type="match status" value="1"/>
</dbReference>
<dbReference type="InterPro" id="IPR033468">
    <property type="entry name" value="Metaxin_GST"/>
</dbReference>
<evidence type="ECO:0000313" key="6">
    <source>
        <dbReference type="Proteomes" id="UP001152799"/>
    </source>
</evidence>
<dbReference type="InterPro" id="IPR040079">
    <property type="entry name" value="Glutathione_S-Trfase"/>
</dbReference>
<dbReference type="SFLD" id="SFLDG01180">
    <property type="entry name" value="SUF1"/>
    <property type="match status" value="1"/>
</dbReference>
<dbReference type="PANTHER" id="PTHR12289:SF41">
    <property type="entry name" value="FAILED AXON CONNECTIONS-RELATED"/>
    <property type="match status" value="1"/>
</dbReference>
<evidence type="ECO:0000259" key="4">
    <source>
        <dbReference type="Pfam" id="PF17172"/>
    </source>
</evidence>
<dbReference type="InterPro" id="IPR036249">
    <property type="entry name" value="Thioredoxin-like_sf"/>
</dbReference>
<dbReference type="Gene3D" id="3.40.30.10">
    <property type="entry name" value="Glutaredoxin"/>
    <property type="match status" value="1"/>
</dbReference>
<dbReference type="PANTHER" id="PTHR12289">
    <property type="entry name" value="METAXIN RELATED"/>
    <property type="match status" value="1"/>
</dbReference>
<proteinExistence type="inferred from homology"/>
<dbReference type="SFLD" id="SFLDS00019">
    <property type="entry name" value="Glutathione_Transferase_(cytos"/>
    <property type="match status" value="1"/>
</dbReference>
<feature type="domain" description="Thioredoxin-like fold" evidence="4">
    <location>
        <begin position="82"/>
        <end position="176"/>
    </location>
</feature>
<feature type="compositionally biased region" description="Basic and acidic residues" evidence="2">
    <location>
        <begin position="13"/>
        <end position="34"/>
    </location>
</feature>
<name>A0A9N9MVQ6_9CUCU</name>
<dbReference type="AlphaFoldDB" id="A0A9N9MVQ6"/>
<dbReference type="InterPro" id="IPR026928">
    <property type="entry name" value="FAX/IsoI-like"/>
</dbReference>
<evidence type="ECO:0000313" key="5">
    <source>
        <dbReference type="EMBL" id="CAG9768141.1"/>
    </source>
</evidence>
<dbReference type="InterPro" id="IPR050931">
    <property type="entry name" value="Mito_Protein_Transport_Metaxin"/>
</dbReference>
<dbReference type="OrthoDB" id="5809458at2759"/>
<evidence type="ECO:0000256" key="2">
    <source>
        <dbReference type="SAM" id="MobiDB-lite"/>
    </source>
</evidence>
<gene>
    <name evidence="5" type="ORF">CEUTPL_LOCUS8688</name>
</gene>
<feature type="region of interest" description="Disordered" evidence="2">
    <location>
        <begin position="321"/>
        <end position="382"/>
    </location>
</feature>
<evidence type="ECO:0000256" key="1">
    <source>
        <dbReference type="ARBA" id="ARBA00006475"/>
    </source>
</evidence>
<sequence>MATEVENNAPAAETKEIKEEKDTPKVEEAKKEAEAGAGDAPSKEKEKEPAPPKVVVHKNNFEKDIVYLYQFSRTPLLPSMSPYCLKVETWLRLAGIKYENVDHKMKYRSKKGLLPFIELNGEEIADSALIIKEMSQKFNNDLDAALTPEQRNLAHATTSMIENHLAWVVMWWRSKYPDSVLKGYKVNLQHALGTRIPNGILNFFFKFAYGRKWFQGTKKAKAHGIGVHTPEEIIQFGQEDLKVLSDMLADKPFFFGDEPTSLDVVVFAHLAQIYFLDKEVEWVIRDYMTESCPNLVGHVNRMKERCFADWDDICSTLDLNSHLPKPVPEAKDDKEAAKDEKEGDKEKEPEDKDIEKEKEEAQEKDKAAQKESEENKEKEAAK</sequence>
<dbReference type="InterPro" id="IPR036282">
    <property type="entry name" value="Glutathione-S-Trfase_C_sf"/>
</dbReference>
<organism evidence="5 6">
    <name type="scientific">Ceutorhynchus assimilis</name>
    <name type="common">cabbage seed weevil</name>
    <dbReference type="NCBI Taxonomy" id="467358"/>
    <lineage>
        <taxon>Eukaryota</taxon>
        <taxon>Metazoa</taxon>
        <taxon>Ecdysozoa</taxon>
        <taxon>Arthropoda</taxon>
        <taxon>Hexapoda</taxon>
        <taxon>Insecta</taxon>
        <taxon>Pterygota</taxon>
        <taxon>Neoptera</taxon>
        <taxon>Endopterygota</taxon>
        <taxon>Coleoptera</taxon>
        <taxon>Polyphaga</taxon>
        <taxon>Cucujiformia</taxon>
        <taxon>Curculionidae</taxon>
        <taxon>Ceutorhynchinae</taxon>
        <taxon>Ceutorhynchus</taxon>
    </lineage>
</organism>
<dbReference type="Pfam" id="PF17171">
    <property type="entry name" value="GST_C_6"/>
    <property type="match status" value="1"/>
</dbReference>
<dbReference type="EMBL" id="OU892280">
    <property type="protein sequence ID" value="CAG9768141.1"/>
    <property type="molecule type" value="Genomic_DNA"/>
</dbReference>
<dbReference type="SFLD" id="SFLDG01200">
    <property type="entry name" value="SUF1.1"/>
    <property type="match status" value="1"/>
</dbReference>
<evidence type="ECO:0000259" key="3">
    <source>
        <dbReference type="Pfam" id="PF17171"/>
    </source>
</evidence>
<keyword evidence="6" id="KW-1185">Reference proteome</keyword>
<dbReference type="Proteomes" id="UP001152799">
    <property type="component" value="Chromosome 4"/>
</dbReference>
<comment type="similarity">
    <text evidence="1">Belongs to the FAX family.</text>
</comment>
<dbReference type="InterPro" id="IPR012336">
    <property type="entry name" value="Thioredoxin-like_fold"/>
</dbReference>
<dbReference type="Pfam" id="PF17172">
    <property type="entry name" value="GST_N_4"/>
    <property type="match status" value="1"/>
</dbReference>
<feature type="region of interest" description="Disordered" evidence="2">
    <location>
        <begin position="1"/>
        <end position="54"/>
    </location>
</feature>
<protein>
    <recommendedName>
        <fullName evidence="7">Failed axon connections</fullName>
    </recommendedName>
</protein>
<dbReference type="GO" id="GO:0005737">
    <property type="term" value="C:cytoplasm"/>
    <property type="evidence" value="ECO:0007669"/>
    <property type="project" value="TreeGrafter"/>
</dbReference>
<accession>A0A9N9MVQ6</accession>
<dbReference type="Gene3D" id="1.20.1050.10">
    <property type="match status" value="1"/>
</dbReference>
<evidence type="ECO:0008006" key="7">
    <source>
        <dbReference type="Google" id="ProtNLM"/>
    </source>
</evidence>
<reference evidence="5" key="1">
    <citation type="submission" date="2022-01" db="EMBL/GenBank/DDBJ databases">
        <authorList>
            <person name="King R."/>
        </authorList>
    </citation>
    <scope>NUCLEOTIDE SEQUENCE</scope>
</reference>